<keyword evidence="3" id="KW-1185">Reference proteome</keyword>
<dbReference type="Proteomes" id="UP001056374">
    <property type="component" value="Chromosome"/>
</dbReference>
<name>A0ABY4Z9W6_9ACTN</name>
<organism evidence="2 3">
    <name type="scientific">Streptomyces phaeoluteigriseus</name>
    <dbReference type="NCBI Taxonomy" id="114686"/>
    <lineage>
        <taxon>Bacteria</taxon>
        <taxon>Bacillati</taxon>
        <taxon>Actinomycetota</taxon>
        <taxon>Actinomycetes</taxon>
        <taxon>Kitasatosporales</taxon>
        <taxon>Streptomycetaceae</taxon>
        <taxon>Streptomyces</taxon>
        <taxon>Streptomyces aurantiacus group</taxon>
    </lineage>
</organism>
<dbReference type="SUPFAM" id="SSF89372">
    <property type="entry name" value="Fucose-specific lectin"/>
    <property type="match status" value="2"/>
</dbReference>
<protein>
    <submittedName>
        <fullName evidence="2">Uncharacterized protein</fullName>
    </submittedName>
</protein>
<proteinExistence type="predicted"/>
<evidence type="ECO:0000313" key="3">
    <source>
        <dbReference type="Proteomes" id="UP001056374"/>
    </source>
</evidence>
<sequence>MAIFGRPAASYVHPGRLDIFVRSREATLVHLWLADGVPGALDLGGWVDRFSEPVAVHRDPEGLDVFAVAGLKLLHWRWDAARGRMIGPEELPGYLATRPVPVADGDSLFVFAADLGGRLRIWESRQDGPWSYNTRTDVDTAGLIAVRRQPGTIDTYALPSGIVHRALVNGQWQEPVLLPQSDTLEPGVVSVAAIAWPDEHHVVRRDVYGRLGDGGLRHWGRGFFSSPHPTRWWGPDRTRPERPPFEAAVAARGPDIFFRDAEGLLHHWIWQHRDRRWDDFSPVTDGWTADPVTVERGGEPAGVDVVAQVTAGRVRVASWDTRSWTHLDLELPSSRDASGAVAPEPAQDALAGTTDDVPPAFLLTRPADHVVLGVQAVGYRMTDEPVPRLVAETGDAHLVMTFPPQHIAEEVSGPGAAALFGDVWQARLAGSSRIAVTAAPEFELTAAGVLAALHDAPIDPDARRTAVELPWGLIVAPRPGPGAVVTRHPSEPVVLDGTTGLWRTRFGTDAGDGGVAVAALRAGRPDPFPVALTKANRVNITGQAPPARADRLELSSLGGTLIAAGNWRALEWEQRTVGGRDQRVRTATKGVLYPFGHRAVFVETTERSPHEPVAVLRKTRMLYVTESTADALESRAFPFQQVELTTLEFGGLDDAHWRTVPRPTREIAELENQALQAEIEADRIFDDLYGPDALLAGMPRVEELAAGLTDDADELLDPEDPEGPTRAGAAHSWLHLDTALRDVRRAIALLQQEDLGTERVETFFLPTRDGSPIRFPVRCRQPGHQVGFDLPLVFVADLELGDEVRSTFRSLNNPEVTERVHRFYTQSGHGTVDLPGAKINMVLDETRTAPGDVQEVYRLNIAGSQSPGGGFIPSLGRPGEPGSWAAEVALPTLRTMLDSDPRVRTVFDQAYLDATSDDIPLRILDQLPVDFTVKADRSGGLAAPKFLADGISRVQGLVNVAGSQSLAPADLFTQGASLFGFDLRDLVRDITAPPELVTLDTTPPEVRLSWEDIPLAEAPGGEFLPQSAQTSRLTLRNTSSPARNETTCVITDFTLVLPPSEPMIEISFGRVEFRQLTGEAPHLSIDGLRATFVGKLRLLDVLQEKVGLGGLAPRIELSAKDITARYAMPVPDVAAFSFVLSNLGFTAGLRVPFDGRPVSMSLGFASRARPFTLTVLMFGGGGYLDLELDRSGLRRLEVSLQFGAAVAINLGVATAEVHAFGGIRYELAAGAPRLTGFIHIGGSVELLGLVSVSVELQVELAYQFDTNALVGRAKVVVEIDVTLFSESIELDSGEWVIAGGSAREGSRPLPGPMRLAAPPPEPDPDALAAWRRYRGAFA</sequence>
<accession>A0ABY4Z9W6</accession>
<reference evidence="2" key="1">
    <citation type="submission" date="2022-06" db="EMBL/GenBank/DDBJ databases">
        <title>Complete genome sequence of soil microorganisms Streptomyces sp. Qhu-M197 isolated from Alpine meadows habitats on the Tibetan Plateau.</title>
        <authorList>
            <person name="Zhang B."/>
            <person name="Xiang X."/>
            <person name="Fan J."/>
        </authorList>
    </citation>
    <scope>NUCLEOTIDE SEQUENCE</scope>
    <source>
        <strain evidence="2">Qhu-M197</strain>
    </source>
</reference>
<dbReference type="Gene3D" id="2.120.10.70">
    <property type="entry name" value="Fucose-specific lectin"/>
    <property type="match status" value="1"/>
</dbReference>
<dbReference type="EMBL" id="CP099468">
    <property type="protein sequence ID" value="USQ85310.1"/>
    <property type="molecule type" value="Genomic_DNA"/>
</dbReference>
<evidence type="ECO:0000313" key="2">
    <source>
        <dbReference type="EMBL" id="USQ85310.1"/>
    </source>
</evidence>
<dbReference type="RefSeq" id="WP_252550186.1">
    <property type="nucleotide sequence ID" value="NZ_CP099468.1"/>
</dbReference>
<feature type="region of interest" description="Disordered" evidence="1">
    <location>
        <begin position="1301"/>
        <end position="1323"/>
    </location>
</feature>
<gene>
    <name evidence="2" type="ORF">NFX46_16900</name>
</gene>
<evidence type="ECO:0000256" key="1">
    <source>
        <dbReference type="SAM" id="MobiDB-lite"/>
    </source>
</evidence>